<dbReference type="RefSeq" id="WP_159811085.1">
    <property type="nucleotide sequence ID" value="NZ_BLJE01000010.1"/>
</dbReference>
<comment type="caution">
    <text evidence="1">The sequence shown here is derived from an EMBL/GenBank/DDBJ whole genome shotgun (WGS) entry which is preliminary data.</text>
</comment>
<organism evidence="1 2">
    <name type="scientific">Litoreibacter roseus</name>
    <dbReference type="NCBI Taxonomy" id="2601869"/>
    <lineage>
        <taxon>Bacteria</taxon>
        <taxon>Pseudomonadati</taxon>
        <taxon>Pseudomonadota</taxon>
        <taxon>Alphaproteobacteria</taxon>
        <taxon>Rhodobacterales</taxon>
        <taxon>Roseobacteraceae</taxon>
        <taxon>Litoreibacter</taxon>
    </lineage>
</organism>
<reference evidence="1 2" key="1">
    <citation type="submission" date="2019-12" db="EMBL/GenBank/DDBJ databases">
        <title>Litoreibacter badius sp. nov., a novel bacteriochlorophyll a-containing bacterium in the genus Litoreibacter.</title>
        <authorList>
            <person name="Kanamuro M."/>
            <person name="Takabe Y."/>
            <person name="Mori K."/>
            <person name="Takaichi S."/>
            <person name="Hanada S."/>
        </authorList>
    </citation>
    <scope>NUCLEOTIDE SEQUENCE [LARGE SCALE GENOMIC DNA]</scope>
    <source>
        <strain evidence="1 2">K6</strain>
    </source>
</reference>
<protein>
    <submittedName>
        <fullName evidence="1">Uncharacterized protein</fullName>
    </submittedName>
</protein>
<accession>A0A6N6JME1</accession>
<dbReference type="OrthoDB" id="7728009at2"/>
<proteinExistence type="predicted"/>
<dbReference type="EMBL" id="BLJE01000010">
    <property type="protein sequence ID" value="GFE67275.1"/>
    <property type="molecule type" value="Genomic_DNA"/>
</dbReference>
<sequence length="59" mass="6277">MIFLLWTTSLVACTQYTDATSPCLGEGTGSPREGANTAILPFVAPPTKDCMFEEIGLIP</sequence>
<keyword evidence="2" id="KW-1185">Reference proteome</keyword>
<dbReference type="Proteomes" id="UP000436822">
    <property type="component" value="Unassembled WGS sequence"/>
</dbReference>
<evidence type="ECO:0000313" key="2">
    <source>
        <dbReference type="Proteomes" id="UP000436822"/>
    </source>
</evidence>
<evidence type="ECO:0000313" key="1">
    <source>
        <dbReference type="EMBL" id="GFE67275.1"/>
    </source>
</evidence>
<gene>
    <name evidence="1" type="ORF">KIN_43490</name>
</gene>
<dbReference type="AlphaFoldDB" id="A0A6N6JME1"/>
<name>A0A6N6JME1_9RHOB</name>